<dbReference type="EMBL" id="DVFJ01000009">
    <property type="protein sequence ID" value="HIQ71248.1"/>
    <property type="molecule type" value="Genomic_DNA"/>
</dbReference>
<gene>
    <name evidence="2" type="ORF">IAB73_03435</name>
</gene>
<protein>
    <submittedName>
        <fullName evidence="2">GNAT family N-acetyltransferase</fullName>
    </submittedName>
</protein>
<dbReference type="CDD" id="cd04301">
    <property type="entry name" value="NAT_SF"/>
    <property type="match status" value="1"/>
</dbReference>
<organism evidence="2 3">
    <name type="scientific">Candidatus Onthenecus intestinigallinarum</name>
    <dbReference type="NCBI Taxonomy" id="2840875"/>
    <lineage>
        <taxon>Bacteria</taxon>
        <taxon>Bacillati</taxon>
        <taxon>Bacillota</taxon>
        <taxon>Clostridia</taxon>
        <taxon>Eubacteriales</taxon>
        <taxon>Candidatus Onthenecus</taxon>
    </lineage>
</organism>
<dbReference type="PROSITE" id="PS51186">
    <property type="entry name" value="GNAT"/>
    <property type="match status" value="1"/>
</dbReference>
<dbReference type="SUPFAM" id="SSF55729">
    <property type="entry name" value="Acyl-CoA N-acyltransferases (Nat)"/>
    <property type="match status" value="1"/>
</dbReference>
<feature type="domain" description="N-acetyltransferase" evidence="1">
    <location>
        <begin position="4"/>
        <end position="155"/>
    </location>
</feature>
<dbReference type="Proteomes" id="UP000886887">
    <property type="component" value="Unassembled WGS sequence"/>
</dbReference>
<comment type="caution">
    <text evidence="2">The sequence shown here is derived from an EMBL/GenBank/DDBJ whole genome shotgun (WGS) entry which is preliminary data.</text>
</comment>
<dbReference type="InterPro" id="IPR016181">
    <property type="entry name" value="Acyl_CoA_acyltransferase"/>
</dbReference>
<evidence type="ECO:0000259" key="1">
    <source>
        <dbReference type="PROSITE" id="PS51186"/>
    </source>
</evidence>
<sequence>MQSLRLRTVPYDGAAALYARVERDFPAPAERPPLTTFRRYVRTGASEAFDVLADGQSAAYAVCTWGERCVLCSFLAVEPELRGRGVGSAVLERLAALYAGSDALIVEVERPELASCEADRLHRERRIAFYERAGFALARGLDYAIWGVPMHLMARPLSPAFNPSSLPGEMRVVYGRLFPPRLMHKLQMRTLDGADA</sequence>
<reference evidence="2" key="2">
    <citation type="journal article" date="2021" name="PeerJ">
        <title>Extensive microbial diversity within the chicken gut microbiome revealed by metagenomics and culture.</title>
        <authorList>
            <person name="Gilroy R."/>
            <person name="Ravi A."/>
            <person name="Getino M."/>
            <person name="Pursley I."/>
            <person name="Horton D.L."/>
            <person name="Alikhan N.F."/>
            <person name="Baker D."/>
            <person name="Gharbi K."/>
            <person name="Hall N."/>
            <person name="Watson M."/>
            <person name="Adriaenssens E.M."/>
            <person name="Foster-Nyarko E."/>
            <person name="Jarju S."/>
            <person name="Secka A."/>
            <person name="Antonio M."/>
            <person name="Oren A."/>
            <person name="Chaudhuri R.R."/>
            <person name="La Ragione R."/>
            <person name="Hildebrand F."/>
            <person name="Pallen M.J."/>
        </authorList>
    </citation>
    <scope>NUCLEOTIDE SEQUENCE</scope>
    <source>
        <strain evidence="2">ChiSxjej2B14-6234</strain>
    </source>
</reference>
<accession>A0A9D0ZB87</accession>
<proteinExistence type="predicted"/>
<dbReference type="Gene3D" id="3.40.630.30">
    <property type="match status" value="1"/>
</dbReference>
<evidence type="ECO:0000313" key="3">
    <source>
        <dbReference type="Proteomes" id="UP000886887"/>
    </source>
</evidence>
<name>A0A9D0ZB87_9FIRM</name>
<reference evidence="2" key="1">
    <citation type="submission" date="2020-10" db="EMBL/GenBank/DDBJ databases">
        <authorList>
            <person name="Gilroy R."/>
        </authorList>
    </citation>
    <scope>NUCLEOTIDE SEQUENCE</scope>
    <source>
        <strain evidence="2">ChiSxjej2B14-6234</strain>
    </source>
</reference>
<dbReference type="AlphaFoldDB" id="A0A9D0ZB87"/>
<evidence type="ECO:0000313" key="2">
    <source>
        <dbReference type="EMBL" id="HIQ71248.1"/>
    </source>
</evidence>
<dbReference type="InterPro" id="IPR000182">
    <property type="entry name" value="GNAT_dom"/>
</dbReference>
<dbReference type="Pfam" id="PF13508">
    <property type="entry name" value="Acetyltransf_7"/>
    <property type="match status" value="1"/>
</dbReference>
<dbReference type="GO" id="GO:0016747">
    <property type="term" value="F:acyltransferase activity, transferring groups other than amino-acyl groups"/>
    <property type="evidence" value="ECO:0007669"/>
    <property type="project" value="InterPro"/>
</dbReference>